<accession>A0A0D7EVZ5</accession>
<protein>
    <submittedName>
        <fullName evidence="2">Chemotaxis protein CheW</fullName>
    </submittedName>
</protein>
<dbReference type="Gene3D" id="2.40.50.180">
    <property type="entry name" value="CheA-289, Domain 4"/>
    <property type="match status" value="1"/>
</dbReference>
<dbReference type="OrthoDB" id="9794382at2"/>
<reference evidence="2" key="1">
    <citation type="submission" date="2014-11" db="EMBL/GenBank/DDBJ databases">
        <title>Genomics and ecophysiology of heterotrophic nitrogen fixing bacteria isolated from estuarine surface water.</title>
        <authorList>
            <person name="Bentzon-Tilia M."/>
            <person name="Severin I."/>
            <person name="Hansen L.H."/>
            <person name="Riemann L."/>
        </authorList>
    </citation>
    <scope>NUCLEOTIDE SEQUENCE [LARGE SCALE GENOMIC DNA]</scope>
    <source>
        <strain evidence="2">BAL398</strain>
    </source>
</reference>
<evidence type="ECO:0000313" key="2">
    <source>
        <dbReference type="EMBL" id="KIZ44963.1"/>
    </source>
</evidence>
<dbReference type="GO" id="GO:0005829">
    <property type="term" value="C:cytosol"/>
    <property type="evidence" value="ECO:0007669"/>
    <property type="project" value="TreeGrafter"/>
</dbReference>
<dbReference type="Gene3D" id="2.30.30.40">
    <property type="entry name" value="SH3 Domains"/>
    <property type="match status" value="1"/>
</dbReference>
<dbReference type="SMART" id="SM00260">
    <property type="entry name" value="CheW"/>
    <property type="match status" value="1"/>
</dbReference>
<dbReference type="GO" id="GO:0006935">
    <property type="term" value="P:chemotaxis"/>
    <property type="evidence" value="ECO:0007669"/>
    <property type="project" value="InterPro"/>
</dbReference>
<dbReference type="Pfam" id="PF01584">
    <property type="entry name" value="CheW"/>
    <property type="match status" value="1"/>
</dbReference>
<dbReference type="InterPro" id="IPR039315">
    <property type="entry name" value="CheW"/>
</dbReference>
<dbReference type="SUPFAM" id="SSF50341">
    <property type="entry name" value="CheW-like"/>
    <property type="match status" value="1"/>
</dbReference>
<gene>
    <name evidence="2" type="ORF">OO17_08835</name>
</gene>
<evidence type="ECO:0000313" key="3">
    <source>
        <dbReference type="Proteomes" id="UP000032515"/>
    </source>
</evidence>
<dbReference type="STRING" id="1421013.GCA_000504425_00328"/>
<dbReference type="PANTHER" id="PTHR22617:SF23">
    <property type="entry name" value="CHEMOTAXIS PROTEIN CHEW"/>
    <property type="match status" value="1"/>
</dbReference>
<dbReference type="RefSeq" id="WP_044408815.1">
    <property type="nucleotide sequence ID" value="NZ_JXXE01000172.1"/>
</dbReference>
<organism evidence="2 3">
    <name type="scientific">Rhodopseudomonas palustris</name>
    <dbReference type="NCBI Taxonomy" id="1076"/>
    <lineage>
        <taxon>Bacteria</taxon>
        <taxon>Pseudomonadati</taxon>
        <taxon>Pseudomonadota</taxon>
        <taxon>Alphaproteobacteria</taxon>
        <taxon>Hyphomicrobiales</taxon>
        <taxon>Nitrobacteraceae</taxon>
        <taxon>Rhodopseudomonas</taxon>
    </lineage>
</organism>
<sequence>MKDATMINIIDNVGGGSTQYATAMIGGQLFGLPISRVQDVFMPERLTRVPLAPDDVAGVLNLRGRIVTAIDMRTRLGLPKATDGKPPMAMGVDLRGESYGLLIDAIGEVLTLPDSGREVNPVNLDPRMANMSDGVHRLDGQLMVVLDVDRVLDIGTARLAA</sequence>
<dbReference type="InterPro" id="IPR036061">
    <property type="entry name" value="CheW-like_dom_sf"/>
</dbReference>
<dbReference type="GO" id="GO:0007165">
    <property type="term" value="P:signal transduction"/>
    <property type="evidence" value="ECO:0007669"/>
    <property type="project" value="InterPro"/>
</dbReference>
<dbReference type="Proteomes" id="UP000032515">
    <property type="component" value="Unassembled WGS sequence"/>
</dbReference>
<evidence type="ECO:0000259" key="1">
    <source>
        <dbReference type="PROSITE" id="PS50851"/>
    </source>
</evidence>
<dbReference type="PANTHER" id="PTHR22617">
    <property type="entry name" value="CHEMOTAXIS SENSOR HISTIDINE KINASE-RELATED"/>
    <property type="match status" value="1"/>
</dbReference>
<name>A0A0D7EVZ5_RHOPL</name>
<dbReference type="PROSITE" id="PS50851">
    <property type="entry name" value="CHEW"/>
    <property type="match status" value="1"/>
</dbReference>
<dbReference type="InterPro" id="IPR002545">
    <property type="entry name" value="CheW-lke_dom"/>
</dbReference>
<dbReference type="PATRIC" id="fig|1076.23.peg.1081"/>
<dbReference type="EMBL" id="JXXE01000172">
    <property type="protein sequence ID" value="KIZ44963.1"/>
    <property type="molecule type" value="Genomic_DNA"/>
</dbReference>
<dbReference type="AlphaFoldDB" id="A0A0D7EVZ5"/>
<comment type="caution">
    <text evidence="2">The sequence shown here is derived from an EMBL/GenBank/DDBJ whole genome shotgun (WGS) entry which is preliminary data.</text>
</comment>
<proteinExistence type="predicted"/>
<feature type="domain" description="CheW-like" evidence="1">
    <location>
        <begin position="17"/>
        <end position="157"/>
    </location>
</feature>